<gene>
    <name evidence="1" type="ORF">FEM03_04700</name>
</gene>
<dbReference type="AlphaFoldDB" id="A0A5R8KIE1"/>
<sequence length="283" mass="28609">MESLISRNKFAGMARGACAAALMLGGATSTLLGSTVLVDFSDALGSGGPGGTWNTVATPAAITAGVGLLDVGGVATGISVSRTAGNLIESSNTGPLVFVHDSGVYAGLPAWAASTSNNLAAGDIFYTDNGTVQGTATLTFTGLTVGNVLSMDILSSRNAASASGGFFEYSLDGGTTWAGFSVLDANGVLETDNGWGLGVTTVQGGKSFNSFTDGFSEHRYLNVAGVVLTGTTLQLRLWDANLTSGHFTALNALRLEVGAVPEPGIGFLLLGALGGMLLKRRRC</sequence>
<accession>A0A5R8KIE1</accession>
<name>A0A5R8KIE1_9BACT</name>
<dbReference type="Proteomes" id="UP000306196">
    <property type="component" value="Unassembled WGS sequence"/>
</dbReference>
<evidence type="ECO:0000313" key="2">
    <source>
        <dbReference type="Proteomes" id="UP000306196"/>
    </source>
</evidence>
<evidence type="ECO:0000313" key="1">
    <source>
        <dbReference type="EMBL" id="TLD72027.1"/>
    </source>
</evidence>
<organism evidence="1 2">
    <name type="scientific">Phragmitibacter flavus</name>
    <dbReference type="NCBI Taxonomy" id="2576071"/>
    <lineage>
        <taxon>Bacteria</taxon>
        <taxon>Pseudomonadati</taxon>
        <taxon>Verrucomicrobiota</taxon>
        <taxon>Verrucomicrobiia</taxon>
        <taxon>Verrucomicrobiales</taxon>
        <taxon>Verrucomicrobiaceae</taxon>
        <taxon>Phragmitibacter</taxon>
    </lineage>
</organism>
<dbReference type="InterPro" id="IPR013424">
    <property type="entry name" value="Ice-binding_C"/>
</dbReference>
<dbReference type="EMBL" id="VAUV01000003">
    <property type="protein sequence ID" value="TLD72027.1"/>
    <property type="molecule type" value="Genomic_DNA"/>
</dbReference>
<proteinExistence type="predicted"/>
<keyword evidence="2" id="KW-1185">Reference proteome</keyword>
<reference evidence="1 2" key="1">
    <citation type="submission" date="2019-05" db="EMBL/GenBank/DDBJ databases">
        <title>Verrucobacter flavum gen. nov., sp. nov. a new member of the family Verrucomicrobiaceae.</title>
        <authorList>
            <person name="Szuroczki S."/>
            <person name="Abbaszade G."/>
            <person name="Szabo A."/>
            <person name="Felfoldi T."/>
            <person name="Schumann P."/>
            <person name="Boka K."/>
            <person name="Keki Z."/>
            <person name="Toumi M."/>
            <person name="Toth E."/>
        </authorList>
    </citation>
    <scope>NUCLEOTIDE SEQUENCE [LARGE SCALE GENOMIC DNA]</scope>
    <source>
        <strain evidence="1 2">MG-N-17</strain>
    </source>
</reference>
<dbReference type="OrthoDB" id="189290at2"/>
<protein>
    <submittedName>
        <fullName evidence="1">PEP-CTERM sorting domain-containing protein</fullName>
    </submittedName>
</protein>
<comment type="caution">
    <text evidence="1">The sequence shown here is derived from an EMBL/GenBank/DDBJ whole genome shotgun (WGS) entry which is preliminary data.</text>
</comment>
<dbReference type="NCBIfam" id="TIGR02595">
    <property type="entry name" value="PEP_CTERM"/>
    <property type="match status" value="1"/>
</dbReference>